<reference evidence="7" key="1">
    <citation type="submission" date="2016-09" db="EMBL/GenBank/DDBJ databases">
        <authorList>
            <person name="Varghese N."/>
            <person name="Submissions S."/>
        </authorList>
    </citation>
    <scope>NUCLEOTIDE SEQUENCE [LARGE SCALE GENOMIC DNA]</scope>
    <source>
        <strain evidence="7">TNe-862</strain>
    </source>
</reference>
<dbReference type="Proteomes" id="UP000198908">
    <property type="component" value="Unassembled WGS sequence"/>
</dbReference>
<keyword evidence="7" id="KW-1185">Reference proteome</keyword>
<dbReference type="RefSeq" id="WP_092005629.1">
    <property type="nucleotide sequence ID" value="NZ_FMYQ01000042.1"/>
</dbReference>
<dbReference type="Gene3D" id="3.40.190.290">
    <property type="match status" value="1"/>
</dbReference>
<dbReference type="Gene3D" id="1.10.10.10">
    <property type="entry name" value="Winged helix-like DNA-binding domain superfamily/Winged helix DNA-binding domain"/>
    <property type="match status" value="1"/>
</dbReference>
<dbReference type="PROSITE" id="PS50931">
    <property type="entry name" value="HTH_LYSR"/>
    <property type="match status" value="1"/>
</dbReference>
<dbReference type="GO" id="GO:0003700">
    <property type="term" value="F:DNA-binding transcription factor activity"/>
    <property type="evidence" value="ECO:0007669"/>
    <property type="project" value="InterPro"/>
</dbReference>
<dbReference type="EMBL" id="FMYQ01000042">
    <property type="protein sequence ID" value="SDE32960.1"/>
    <property type="molecule type" value="Genomic_DNA"/>
</dbReference>
<dbReference type="PANTHER" id="PTHR30537">
    <property type="entry name" value="HTH-TYPE TRANSCRIPTIONAL REGULATOR"/>
    <property type="match status" value="1"/>
</dbReference>
<dbReference type="OrthoDB" id="8928056at2"/>
<dbReference type="InterPro" id="IPR058163">
    <property type="entry name" value="LysR-type_TF_proteobact-type"/>
</dbReference>
<feature type="domain" description="HTH lysR-type" evidence="5">
    <location>
        <begin position="8"/>
        <end position="65"/>
    </location>
</feature>
<keyword evidence="4" id="KW-0804">Transcription</keyword>
<evidence type="ECO:0000256" key="1">
    <source>
        <dbReference type="ARBA" id="ARBA00009437"/>
    </source>
</evidence>
<dbReference type="Pfam" id="PF00126">
    <property type="entry name" value="HTH_1"/>
    <property type="match status" value="1"/>
</dbReference>
<dbReference type="SUPFAM" id="SSF46785">
    <property type="entry name" value="Winged helix' DNA-binding domain"/>
    <property type="match status" value="1"/>
</dbReference>
<dbReference type="CDD" id="cd08422">
    <property type="entry name" value="PBP2_CrgA_like"/>
    <property type="match status" value="1"/>
</dbReference>
<keyword evidence="2" id="KW-0805">Transcription regulation</keyword>
<dbReference type="InterPro" id="IPR036390">
    <property type="entry name" value="WH_DNA-bd_sf"/>
</dbReference>
<organism evidence="6 7">
    <name type="scientific">Paraburkholderia lycopersici</name>
    <dbReference type="NCBI Taxonomy" id="416944"/>
    <lineage>
        <taxon>Bacteria</taxon>
        <taxon>Pseudomonadati</taxon>
        <taxon>Pseudomonadota</taxon>
        <taxon>Betaproteobacteria</taxon>
        <taxon>Burkholderiales</taxon>
        <taxon>Burkholderiaceae</taxon>
        <taxon>Paraburkholderia</taxon>
    </lineage>
</organism>
<dbReference type="Pfam" id="PF03466">
    <property type="entry name" value="LysR_substrate"/>
    <property type="match status" value="1"/>
</dbReference>
<keyword evidence="3 6" id="KW-0238">DNA-binding</keyword>
<evidence type="ECO:0000256" key="2">
    <source>
        <dbReference type="ARBA" id="ARBA00023015"/>
    </source>
</evidence>
<evidence type="ECO:0000259" key="5">
    <source>
        <dbReference type="PROSITE" id="PS50931"/>
    </source>
</evidence>
<dbReference type="PANTHER" id="PTHR30537:SF5">
    <property type="entry name" value="HTH-TYPE TRANSCRIPTIONAL ACTIVATOR TTDR-RELATED"/>
    <property type="match status" value="1"/>
</dbReference>
<dbReference type="InterPro" id="IPR000847">
    <property type="entry name" value="LysR_HTH_N"/>
</dbReference>
<accession>A0A1G7C2H0</accession>
<dbReference type="GO" id="GO:0006351">
    <property type="term" value="P:DNA-templated transcription"/>
    <property type="evidence" value="ECO:0007669"/>
    <property type="project" value="TreeGrafter"/>
</dbReference>
<name>A0A1G7C2H0_9BURK</name>
<evidence type="ECO:0000256" key="4">
    <source>
        <dbReference type="ARBA" id="ARBA00023163"/>
    </source>
</evidence>
<protein>
    <submittedName>
        <fullName evidence="6">DNA-binding transcriptional regulator, LysR family</fullName>
    </submittedName>
</protein>
<dbReference type="SUPFAM" id="SSF53850">
    <property type="entry name" value="Periplasmic binding protein-like II"/>
    <property type="match status" value="1"/>
</dbReference>
<comment type="similarity">
    <text evidence="1">Belongs to the LysR transcriptional regulatory family.</text>
</comment>
<dbReference type="InterPro" id="IPR036388">
    <property type="entry name" value="WH-like_DNA-bd_sf"/>
</dbReference>
<evidence type="ECO:0000256" key="3">
    <source>
        <dbReference type="ARBA" id="ARBA00023125"/>
    </source>
</evidence>
<dbReference type="AlphaFoldDB" id="A0A1G7C2H0"/>
<dbReference type="GO" id="GO:0043565">
    <property type="term" value="F:sequence-specific DNA binding"/>
    <property type="evidence" value="ECO:0007669"/>
    <property type="project" value="TreeGrafter"/>
</dbReference>
<sequence length="310" mass="33884">MNPTDLLPLLPDLATFARVVEAGNFSIAARQLGSTPSTVSRQMQRLERALGTRLLERSTRSLRLTESGAEVYQHCAQMVEAAASAAEAASRLTGRPHGRVSISAPISFAQSVIHPLIAGFLRAYEEVAVQLIFTDRDVDPVRDSVDIVIRPTPAPPPGLAARQLGTLRWMPCASPAYLLARGAPKHPKDLARHDCIYLGETPDDNRWAFRRGAQTQTVEVRGRYIANDVGARRDAALQAWGIASLPEFAATDALREGLLVRVLPEWSLEPRAYSGPVWMLYPPNRFLAPKVRALIDWLAQQMPASTGPGA</sequence>
<evidence type="ECO:0000313" key="7">
    <source>
        <dbReference type="Proteomes" id="UP000198908"/>
    </source>
</evidence>
<proteinExistence type="inferred from homology"/>
<dbReference type="InterPro" id="IPR005119">
    <property type="entry name" value="LysR_subst-bd"/>
</dbReference>
<dbReference type="FunFam" id="1.10.10.10:FF:000001">
    <property type="entry name" value="LysR family transcriptional regulator"/>
    <property type="match status" value="1"/>
</dbReference>
<gene>
    <name evidence="6" type="ORF">SAMN05421548_14227</name>
</gene>
<dbReference type="STRING" id="416944.SAMN05421548_14227"/>
<evidence type="ECO:0000313" key="6">
    <source>
        <dbReference type="EMBL" id="SDE32960.1"/>
    </source>
</evidence>